<dbReference type="InterPro" id="IPR006620">
    <property type="entry name" value="Pro_4_hyd_alph"/>
</dbReference>
<feature type="chain" id="PRO_5025558825" description="Prolyl 4-hydroxylase alpha subunit domain-containing protein" evidence="6">
    <location>
        <begin position="24"/>
        <end position="260"/>
    </location>
</feature>
<feature type="domain" description="Prolyl 4-hydroxylase alpha subunit" evidence="7">
    <location>
        <begin position="56"/>
        <end position="257"/>
    </location>
</feature>
<keyword evidence="2" id="KW-0479">Metal-binding</keyword>
<organism evidence="8 9">
    <name type="scientific">Ophiobolus disseminans</name>
    <dbReference type="NCBI Taxonomy" id="1469910"/>
    <lineage>
        <taxon>Eukaryota</taxon>
        <taxon>Fungi</taxon>
        <taxon>Dikarya</taxon>
        <taxon>Ascomycota</taxon>
        <taxon>Pezizomycotina</taxon>
        <taxon>Dothideomycetes</taxon>
        <taxon>Pleosporomycetidae</taxon>
        <taxon>Pleosporales</taxon>
        <taxon>Pleosporineae</taxon>
        <taxon>Phaeosphaeriaceae</taxon>
        <taxon>Ophiobolus</taxon>
    </lineage>
</organism>
<dbReference type="Pfam" id="PF13640">
    <property type="entry name" value="2OG-FeII_Oxy_3"/>
    <property type="match status" value="1"/>
</dbReference>
<feature type="signal peptide" evidence="6">
    <location>
        <begin position="1"/>
        <end position="23"/>
    </location>
</feature>
<dbReference type="Gene3D" id="2.60.120.620">
    <property type="entry name" value="q2cbj1_9rhob like domain"/>
    <property type="match status" value="1"/>
</dbReference>
<evidence type="ECO:0000256" key="5">
    <source>
        <dbReference type="ARBA" id="ARBA00023004"/>
    </source>
</evidence>
<reference evidence="8" key="1">
    <citation type="journal article" date="2020" name="Stud. Mycol.">
        <title>101 Dothideomycetes genomes: a test case for predicting lifestyles and emergence of pathogens.</title>
        <authorList>
            <person name="Haridas S."/>
            <person name="Albert R."/>
            <person name="Binder M."/>
            <person name="Bloem J."/>
            <person name="Labutti K."/>
            <person name="Salamov A."/>
            <person name="Andreopoulos B."/>
            <person name="Baker S."/>
            <person name="Barry K."/>
            <person name="Bills G."/>
            <person name="Bluhm B."/>
            <person name="Cannon C."/>
            <person name="Castanera R."/>
            <person name="Culley D."/>
            <person name="Daum C."/>
            <person name="Ezra D."/>
            <person name="Gonzalez J."/>
            <person name="Henrissat B."/>
            <person name="Kuo A."/>
            <person name="Liang C."/>
            <person name="Lipzen A."/>
            <person name="Lutzoni F."/>
            <person name="Magnuson J."/>
            <person name="Mondo S."/>
            <person name="Nolan M."/>
            <person name="Ohm R."/>
            <person name="Pangilinan J."/>
            <person name="Park H.-J."/>
            <person name="Ramirez L."/>
            <person name="Alfaro M."/>
            <person name="Sun H."/>
            <person name="Tritt A."/>
            <person name="Yoshinaga Y."/>
            <person name="Zwiers L.-H."/>
            <person name="Turgeon B."/>
            <person name="Goodwin S."/>
            <person name="Spatafora J."/>
            <person name="Crous P."/>
            <person name="Grigoriev I."/>
        </authorList>
    </citation>
    <scope>NUCLEOTIDE SEQUENCE</scope>
    <source>
        <strain evidence="8">CBS 113818</strain>
    </source>
</reference>
<keyword evidence="6" id="KW-0732">Signal</keyword>
<dbReference type="InterPro" id="IPR045054">
    <property type="entry name" value="P4HA-like"/>
</dbReference>
<sequence>MLPSTKFILGSSLSILTIGLLLSTSPQSWITTSLQNLRPSPPPEPILSTQILTTDPLLLYMHNFISPSEATHLLTLGAPLFTRSLIKNGTVSPSRTSDSCVLPGNDTVVSRIKRRAEHFMGSLAHDGLEAIQLVRYTPGQKVNLHYDWAREPKQDRRGRAYNRLASFFVYLQDECTGGETWFPNVTVAKKFGESVSAGGLQGKVREDGAGGMSVSPSAGSGVFWMNLREDGRGDARTLHAGLPVGEGVKVGMNIWVKKLV</sequence>
<evidence type="ECO:0000256" key="2">
    <source>
        <dbReference type="ARBA" id="ARBA00022723"/>
    </source>
</evidence>
<name>A0A6A7AH04_9PLEO</name>
<keyword evidence="4" id="KW-0560">Oxidoreductase</keyword>
<evidence type="ECO:0000259" key="7">
    <source>
        <dbReference type="SMART" id="SM00702"/>
    </source>
</evidence>
<dbReference type="GO" id="GO:0004656">
    <property type="term" value="F:procollagen-proline 4-dioxygenase activity"/>
    <property type="evidence" value="ECO:0007669"/>
    <property type="project" value="TreeGrafter"/>
</dbReference>
<evidence type="ECO:0000256" key="6">
    <source>
        <dbReference type="SAM" id="SignalP"/>
    </source>
</evidence>
<dbReference type="PANTHER" id="PTHR10869:SF242">
    <property type="entry name" value="PROLYL 4-HYDROXYLASE ALPHA SUBUNIT DOMAIN-CONTAINING PROTEIN"/>
    <property type="match status" value="1"/>
</dbReference>
<gene>
    <name evidence="8" type="ORF">CC86DRAFT_366078</name>
</gene>
<dbReference type="GO" id="GO:0031418">
    <property type="term" value="F:L-ascorbic acid binding"/>
    <property type="evidence" value="ECO:0007669"/>
    <property type="project" value="InterPro"/>
</dbReference>
<dbReference type="Proteomes" id="UP000799424">
    <property type="component" value="Unassembled WGS sequence"/>
</dbReference>
<keyword evidence="9" id="KW-1185">Reference proteome</keyword>
<evidence type="ECO:0000256" key="1">
    <source>
        <dbReference type="ARBA" id="ARBA00001961"/>
    </source>
</evidence>
<accession>A0A6A7AH04</accession>
<dbReference type="SMART" id="SM00702">
    <property type="entry name" value="P4Hc"/>
    <property type="match status" value="1"/>
</dbReference>
<proteinExistence type="predicted"/>
<keyword evidence="5" id="KW-0408">Iron</keyword>
<protein>
    <recommendedName>
        <fullName evidence="7">Prolyl 4-hydroxylase alpha subunit domain-containing protein</fullName>
    </recommendedName>
</protein>
<evidence type="ECO:0000256" key="3">
    <source>
        <dbReference type="ARBA" id="ARBA00022964"/>
    </source>
</evidence>
<dbReference type="GO" id="GO:0005506">
    <property type="term" value="F:iron ion binding"/>
    <property type="evidence" value="ECO:0007669"/>
    <property type="project" value="InterPro"/>
</dbReference>
<evidence type="ECO:0000256" key="4">
    <source>
        <dbReference type="ARBA" id="ARBA00023002"/>
    </source>
</evidence>
<evidence type="ECO:0000313" key="8">
    <source>
        <dbReference type="EMBL" id="KAF2832204.1"/>
    </source>
</evidence>
<comment type="cofactor">
    <cofactor evidence="1">
        <name>L-ascorbate</name>
        <dbReference type="ChEBI" id="CHEBI:38290"/>
    </cofactor>
</comment>
<dbReference type="PANTHER" id="PTHR10869">
    <property type="entry name" value="PROLYL 4-HYDROXYLASE ALPHA SUBUNIT"/>
    <property type="match status" value="1"/>
</dbReference>
<keyword evidence="3" id="KW-0223">Dioxygenase</keyword>
<dbReference type="GO" id="GO:0005783">
    <property type="term" value="C:endoplasmic reticulum"/>
    <property type="evidence" value="ECO:0007669"/>
    <property type="project" value="TreeGrafter"/>
</dbReference>
<dbReference type="EMBL" id="MU006217">
    <property type="protein sequence ID" value="KAF2832204.1"/>
    <property type="molecule type" value="Genomic_DNA"/>
</dbReference>
<dbReference type="OrthoDB" id="420380at2759"/>
<evidence type="ECO:0000313" key="9">
    <source>
        <dbReference type="Proteomes" id="UP000799424"/>
    </source>
</evidence>
<dbReference type="AlphaFoldDB" id="A0A6A7AH04"/>
<dbReference type="InterPro" id="IPR044862">
    <property type="entry name" value="Pro_4_hyd_alph_FE2OG_OXY"/>
</dbReference>